<evidence type="ECO:0000256" key="4">
    <source>
        <dbReference type="SAM" id="Phobius"/>
    </source>
</evidence>
<keyword evidence="4" id="KW-1133">Transmembrane helix</keyword>
<evidence type="ECO:0000256" key="2">
    <source>
        <dbReference type="ARBA" id="ARBA00022840"/>
    </source>
</evidence>
<dbReference type="Gene3D" id="3.40.50.300">
    <property type="entry name" value="P-loop containing nucleotide triphosphate hydrolases"/>
    <property type="match status" value="1"/>
</dbReference>
<sequence length="787" mass="86216">MTSKNQRNLSHDPAVFFSHRASGIDQSTVIMARASHDSITESAAHHGDGRHAASLRSCLELPFVYKRLIIGCLAVAILLGWAALLVWPRKYESEAKLMLRVGRESVSLDPTATTSQTLMLQKTQEEEVVSALEMLGSRQIAEGVVDELGESSILNGSLPSEGGEPAGLTVVDRVKGLVSGAIDLVATTSGLRDEISNHEVAVRRVQGAVEIKAQKKSNVISVQASAKTPEMAQALVQQTCDTYLKQHLLNSQTAGSHDFFVQQVDAAEAHLNALTDRKSDYMKKRGIVSVEANRALLQEQLATCERELLMATGSLEQVNAEMADLRRKIADTDEEIIAERKEGSDSTWSGMRQQVYELELQEKSLAAKYTPQHRRLIETREQLDGARMIMAKLRSERVDHSMTPNPMKRRMEDDLQRSQTQVVGLQSVVLEKERQRVQLAQQVRELHDWEIELTQMDRDIESSAASLKKLVEKLEEARVIEELRNQQISNVSVFQPATFVERPASPNKRILAAGFVMLGLCSGVGLAFLREIGSDTMRTAEHVESSLRYPVLTKIPHQPRLELGNSIRRLDDAGDIRTRCRSIIGDLMLSRAQPIGEPPRGRSLGVIGIEPGCGASTLAAALAMVSSDDCGLKTILIDADGRTRSVSKAFGLQNAPGLLELSAGDAAVEQCVQQLSDSKLALLPYASPSANASDADSVDRHDPRQTIEAFQQANDLVIIDFPPASLPDQALSLAQTLDYVVVVVESEKTKVAQAQRFLNRFAGSDTEVIGIVLNKTRNYAPAMFSGA</sequence>
<dbReference type="GO" id="GO:0005886">
    <property type="term" value="C:plasma membrane"/>
    <property type="evidence" value="ECO:0007669"/>
    <property type="project" value="TreeGrafter"/>
</dbReference>
<feature type="transmembrane region" description="Helical" evidence="4">
    <location>
        <begin position="68"/>
        <end position="87"/>
    </location>
</feature>
<dbReference type="PANTHER" id="PTHR32309">
    <property type="entry name" value="TYROSINE-PROTEIN KINASE"/>
    <property type="match status" value="1"/>
</dbReference>
<keyword evidence="4" id="KW-0812">Transmembrane</keyword>
<keyword evidence="6" id="KW-0418">Kinase</keyword>
<keyword evidence="7" id="KW-1185">Reference proteome</keyword>
<feature type="coiled-coil region" evidence="3">
    <location>
        <begin position="432"/>
        <end position="484"/>
    </location>
</feature>
<dbReference type="InterPro" id="IPR005702">
    <property type="entry name" value="Wzc-like_C"/>
</dbReference>
<keyword evidence="2" id="KW-0067">ATP-binding</keyword>
<evidence type="ECO:0000256" key="1">
    <source>
        <dbReference type="ARBA" id="ARBA00022741"/>
    </source>
</evidence>
<keyword evidence="1" id="KW-0547">Nucleotide-binding</keyword>
<dbReference type="SUPFAM" id="SSF52540">
    <property type="entry name" value="P-loop containing nucleoside triphosphate hydrolases"/>
    <property type="match status" value="1"/>
</dbReference>
<reference evidence="6 7" key="1">
    <citation type="submission" date="2019-02" db="EMBL/GenBank/DDBJ databases">
        <title>Deep-cultivation of Planctomycetes and their phenomic and genomic characterization uncovers novel biology.</title>
        <authorList>
            <person name="Wiegand S."/>
            <person name="Jogler M."/>
            <person name="Boedeker C."/>
            <person name="Pinto D."/>
            <person name="Vollmers J."/>
            <person name="Rivas-Marin E."/>
            <person name="Kohn T."/>
            <person name="Peeters S.H."/>
            <person name="Heuer A."/>
            <person name="Rast P."/>
            <person name="Oberbeckmann S."/>
            <person name="Bunk B."/>
            <person name="Jeske O."/>
            <person name="Meyerdierks A."/>
            <person name="Storesund J.E."/>
            <person name="Kallscheuer N."/>
            <person name="Luecker S."/>
            <person name="Lage O.M."/>
            <person name="Pohl T."/>
            <person name="Merkel B.J."/>
            <person name="Hornburger P."/>
            <person name="Mueller R.-W."/>
            <person name="Bruemmer F."/>
            <person name="Labrenz M."/>
            <person name="Spormann A.M."/>
            <person name="Op den Camp H."/>
            <person name="Overmann J."/>
            <person name="Amann R."/>
            <person name="Jetten M.S.M."/>
            <person name="Mascher T."/>
            <person name="Medema M.H."/>
            <person name="Devos D.P."/>
            <person name="Kaster A.-K."/>
            <person name="Ovreas L."/>
            <person name="Rohde M."/>
            <person name="Galperin M.Y."/>
            <person name="Jogler C."/>
        </authorList>
    </citation>
    <scope>NUCLEOTIDE SEQUENCE [LARGE SCALE GENOMIC DNA]</scope>
    <source>
        <strain evidence="6 7">EC9</strain>
    </source>
</reference>
<evidence type="ECO:0000313" key="6">
    <source>
        <dbReference type="EMBL" id="QDS87401.1"/>
    </source>
</evidence>
<dbReference type="InterPro" id="IPR027417">
    <property type="entry name" value="P-loop_NTPase"/>
</dbReference>
<accession>A0A517LXP0</accession>
<dbReference type="InterPro" id="IPR050445">
    <property type="entry name" value="Bact_polysacc_biosynth/exp"/>
</dbReference>
<evidence type="ECO:0000313" key="7">
    <source>
        <dbReference type="Proteomes" id="UP000319557"/>
    </source>
</evidence>
<keyword evidence="3" id="KW-0175">Coiled coil</keyword>
<dbReference type="Pfam" id="PF13807">
    <property type="entry name" value="GNVR"/>
    <property type="match status" value="1"/>
</dbReference>
<organism evidence="6 7">
    <name type="scientific">Rosistilla ulvae</name>
    <dbReference type="NCBI Taxonomy" id="1930277"/>
    <lineage>
        <taxon>Bacteria</taxon>
        <taxon>Pseudomonadati</taxon>
        <taxon>Planctomycetota</taxon>
        <taxon>Planctomycetia</taxon>
        <taxon>Pirellulales</taxon>
        <taxon>Pirellulaceae</taxon>
        <taxon>Rosistilla</taxon>
    </lineage>
</organism>
<gene>
    <name evidence="6" type="primary">ptk_2</name>
    <name evidence="6" type="ORF">EC9_15790</name>
</gene>
<feature type="domain" description="Tyrosine-protein kinase G-rich" evidence="5">
    <location>
        <begin position="453"/>
        <end position="531"/>
    </location>
</feature>
<dbReference type="OrthoDB" id="231505at2"/>
<dbReference type="CDD" id="cd05387">
    <property type="entry name" value="BY-kinase"/>
    <property type="match status" value="1"/>
</dbReference>
<evidence type="ECO:0000259" key="5">
    <source>
        <dbReference type="Pfam" id="PF13807"/>
    </source>
</evidence>
<proteinExistence type="predicted"/>
<keyword evidence="4" id="KW-0472">Membrane</keyword>
<name>A0A517LXP0_9BACT</name>
<dbReference type="KEGG" id="ruv:EC9_15790"/>
<dbReference type="GO" id="GO:0004713">
    <property type="term" value="F:protein tyrosine kinase activity"/>
    <property type="evidence" value="ECO:0007669"/>
    <property type="project" value="TreeGrafter"/>
</dbReference>
<dbReference type="EMBL" id="CP036261">
    <property type="protein sequence ID" value="QDS87401.1"/>
    <property type="molecule type" value="Genomic_DNA"/>
</dbReference>
<dbReference type="EC" id="2.7.10.-" evidence="6"/>
<dbReference type="InterPro" id="IPR032807">
    <property type="entry name" value="GNVR"/>
</dbReference>
<evidence type="ECO:0000256" key="3">
    <source>
        <dbReference type="SAM" id="Coils"/>
    </source>
</evidence>
<dbReference type="Proteomes" id="UP000319557">
    <property type="component" value="Chromosome"/>
</dbReference>
<dbReference type="PANTHER" id="PTHR32309:SF13">
    <property type="entry name" value="FERRIC ENTEROBACTIN TRANSPORT PROTEIN FEPE"/>
    <property type="match status" value="1"/>
</dbReference>
<dbReference type="RefSeq" id="WP_145343744.1">
    <property type="nucleotide sequence ID" value="NZ_CP036261.1"/>
</dbReference>
<protein>
    <submittedName>
        <fullName evidence="6">Tyrosine-protein kinase ptk</fullName>
        <ecNumber evidence="6">2.7.10.-</ecNumber>
    </submittedName>
</protein>
<dbReference type="AlphaFoldDB" id="A0A517LXP0"/>
<keyword evidence="6" id="KW-0808">Transferase</keyword>
<feature type="coiled-coil region" evidence="3">
    <location>
        <begin position="264"/>
        <end position="342"/>
    </location>
</feature>